<dbReference type="InterPro" id="IPR021109">
    <property type="entry name" value="Peptidase_aspartic_dom_sf"/>
</dbReference>
<reference evidence="2" key="1">
    <citation type="submission" date="2024-07" db="EMBL/GenBank/DDBJ databases">
        <title>Two chromosome-level genome assemblies of Korean endemic species Abeliophyllum distichum and Forsythia ovata (Oleaceae).</title>
        <authorList>
            <person name="Jang H."/>
        </authorList>
    </citation>
    <scope>NUCLEOTIDE SEQUENCE [LARGE SCALE GENOMIC DNA]</scope>
</reference>
<comment type="caution">
    <text evidence="1">The sequence shown here is derived from an EMBL/GenBank/DDBJ whole genome shotgun (WGS) entry which is preliminary data.</text>
</comment>
<evidence type="ECO:0000313" key="1">
    <source>
        <dbReference type="EMBL" id="KAL2503468.1"/>
    </source>
</evidence>
<proteinExistence type="predicted"/>
<keyword evidence="2" id="KW-1185">Reference proteome</keyword>
<dbReference type="EMBL" id="JBFOLK010000006">
    <property type="protein sequence ID" value="KAL2503468.1"/>
    <property type="molecule type" value="Genomic_DNA"/>
</dbReference>
<organism evidence="1 2">
    <name type="scientific">Abeliophyllum distichum</name>
    <dbReference type="NCBI Taxonomy" id="126358"/>
    <lineage>
        <taxon>Eukaryota</taxon>
        <taxon>Viridiplantae</taxon>
        <taxon>Streptophyta</taxon>
        <taxon>Embryophyta</taxon>
        <taxon>Tracheophyta</taxon>
        <taxon>Spermatophyta</taxon>
        <taxon>Magnoliopsida</taxon>
        <taxon>eudicotyledons</taxon>
        <taxon>Gunneridae</taxon>
        <taxon>Pentapetalae</taxon>
        <taxon>asterids</taxon>
        <taxon>lamiids</taxon>
        <taxon>Lamiales</taxon>
        <taxon>Oleaceae</taxon>
        <taxon>Forsythieae</taxon>
        <taxon>Abeliophyllum</taxon>
    </lineage>
</organism>
<name>A0ABD1SUU0_9LAMI</name>
<dbReference type="Pfam" id="PF08284">
    <property type="entry name" value="RVP_2"/>
    <property type="match status" value="1"/>
</dbReference>
<dbReference type="Gene3D" id="2.40.70.10">
    <property type="entry name" value="Acid Proteases"/>
    <property type="match status" value="1"/>
</dbReference>
<sequence>MGHRCKNKELQVLLIQEGEEWELDEKEEGVGAAAKETDVVGESWYKHLVYCGPRLRAMELTVQGVGICKGVSLEIQSVHIKEDFLPLELGSSDVILGMKWLAILGGTQVNRKELTMKFQVGRTSVTLQGDPSLSKTLVSMKSMIKAFRENGEGVLLELGNITSDFVESS</sequence>
<gene>
    <name evidence="1" type="ORF">Adt_19089</name>
</gene>
<evidence type="ECO:0000313" key="2">
    <source>
        <dbReference type="Proteomes" id="UP001604336"/>
    </source>
</evidence>
<dbReference type="AlphaFoldDB" id="A0ABD1SUU0"/>
<accession>A0ABD1SUU0</accession>
<dbReference type="CDD" id="cd00303">
    <property type="entry name" value="retropepsin_like"/>
    <property type="match status" value="1"/>
</dbReference>
<dbReference type="Proteomes" id="UP001604336">
    <property type="component" value="Unassembled WGS sequence"/>
</dbReference>
<protein>
    <submittedName>
        <fullName evidence="1">Transposon Tf2-8 polyprotein</fullName>
    </submittedName>
</protein>